<dbReference type="AlphaFoldDB" id="A0A9D1QIT5"/>
<reference evidence="1" key="2">
    <citation type="submission" date="2021-04" db="EMBL/GenBank/DDBJ databases">
        <authorList>
            <person name="Gilroy R."/>
        </authorList>
    </citation>
    <scope>NUCLEOTIDE SEQUENCE</scope>
    <source>
        <strain evidence="1">ChiHjej13B12-752</strain>
    </source>
</reference>
<sequence length="68" mass="8126">MAIIVKVKDSTNNETDFRFIHSDRVKDSIKAAYINQEMKQTAGRKLVQFIYPDHTETFTQFKINYKRR</sequence>
<proteinExistence type="predicted"/>
<dbReference type="EMBL" id="DXHR01000025">
    <property type="protein sequence ID" value="HIW12975.1"/>
    <property type="molecule type" value="Genomic_DNA"/>
</dbReference>
<evidence type="ECO:0000313" key="2">
    <source>
        <dbReference type="Proteomes" id="UP000823989"/>
    </source>
</evidence>
<name>A0A9D1QIT5_9STAP</name>
<organism evidence="1 2">
    <name type="scientific">Candidatus Salinicoccus stercoripullorum</name>
    <dbReference type="NCBI Taxonomy" id="2838756"/>
    <lineage>
        <taxon>Bacteria</taxon>
        <taxon>Bacillati</taxon>
        <taxon>Bacillota</taxon>
        <taxon>Bacilli</taxon>
        <taxon>Bacillales</taxon>
        <taxon>Staphylococcaceae</taxon>
        <taxon>Salinicoccus</taxon>
    </lineage>
</organism>
<accession>A0A9D1QIT5</accession>
<dbReference type="Proteomes" id="UP000823989">
    <property type="component" value="Unassembled WGS sequence"/>
</dbReference>
<gene>
    <name evidence="1" type="ORF">H9891_07425</name>
</gene>
<reference evidence="1" key="1">
    <citation type="journal article" date="2021" name="PeerJ">
        <title>Extensive microbial diversity within the chicken gut microbiome revealed by metagenomics and culture.</title>
        <authorList>
            <person name="Gilroy R."/>
            <person name="Ravi A."/>
            <person name="Getino M."/>
            <person name="Pursley I."/>
            <person name="Horton D.L."/>
            <person name="Alikhan N.F."/>
            <person name="Baker D."/>
            <person name="Gharbi K."/>
            <person name="Hall N."/>
            <person name="Watson M."/>
            <person name="Adriaenssens E.M."/>
            <person name="Foster-Nyarko E."/>
            <person name="Jarju S."/>
            <person name="Secka A."/>
            <person name="Antonio M."/>
            <person name="Oren A."/>
            <person name="Chaudhuri R.R."/>
            <person name="La Ragione R."/>
            <person name="Hildebrand F."/>
            <person name="Pallen M.J."/>
        </authorList>
    </citation>
    <scope>NUCLEOTIDE SEQUENCE</scope>
    <source>
        <strain evidence="1">ChiHjej13B12-752</strain>
    </source>
</reference>
<protein>
    <submittedName>
        <fullName evidence="1">Uncharacterized protein</fullName>
    </submittedName>
</protein>
<evidence type="ECO:0000313" key="1">
    <source>
        <dbReference type="EMBL" id="HIW12975.1"/>
    </source>
</evidence>
<comment type="caution">
    <text evidence="1">The sequence shown here is derived from an EMBL/GenBank/DDBJ whole genome shotgun (WGS) entry which is preliminary data.</text>
</comment>